<sequence length="126" mass="14410">MNSKTKTKRVFLTTPFNSSEILVFFEMGSWDSLLNWLSRYKPLHDTLSRCGVMVTERKKTEFEGRDLVQDLGRLVRGSVEPVRDLVSGFEFAPGVLGSSLSYVELLAEESNYGSYSIRKYNLHSYV</sequence>
<proteinExistence type="predicted"/>
<protein>
    <submittedName>
        <fullName evidence="1">DNA mismatch repair protein MSH2</fullName>
    </submittedName>
</protein>
<organism evidence="1 2">
    <name type="scientific">Camellia lanceoleosa</name>
    <dbReference type="NCBI Taxonomy" id="1840588"/>
    <lineage>
        <taxon>Eukaryota</taxon>
        <taxon>Viridiplantae</taxon>
        <taxon>Streptophyta</taxon>
        <taxon>Embryophyta</taxon>
        <taxon>Tracheophyta</taxon>
        <taxon>Spermatophyta</taxon>
        <taxon>Magnoliopsida</taxon>
        <taxon>eudicotyledons</taxon>
        <taxon>Gunneridae</taxon>
        <taxon>Pentapetalae</taxon>
        <taxon>asterids</taxon>
        <taxon>Ericales</taxon>
        <taxon>Theaceae</taxon>
        <taxon>Camellia</taxon>
    </lineage>
</organism>
<reference evidence="1 2" key="1">
    <citation type="journal article" date="2022" name="Plant J.">
        <title>Chromosome-level genome of Camellia lanceoleosa provides a valuable resource for understanding genome evolution and self-incompatibility.</title>
        <authorList>
            <person name="Gong W."/>
            <person name="Xiao S."/>
            <person name="Wang L."/>
            <person name="Liao Z."/>
            <person name="Chang Y."/>
            <person name="Mo W."/>
            <person name="Hu G."/>
            <person name="Li W."/>
            <person name="Zhao G."/>
            <person name="Zhu H."/>
            <person name="Hu X."/>
            <person name="Ji K."/>
            <person name="Xiang X."/>
            <person name="Song Q."/>
            <person name="Yuan D."/>
            <person name="Jin S."/>
            <person name="Zhang L."/>
        </authorList>
    </citation>
    <scope>NUCLEOTIDE SEQUENCE [LARGE SCALE GENOMIC DNA]</scope>
    <source>
        <strain evidence="1">SQ_2022a</strain>
    </source>
</reference>
<accession>A0ACC0H5K4</accession>
<dbReference type="Proteomes" id="UP001060215">
    <property type="component" value="Chromosome 7"/>
</dbReference>
<evidence type="ECO:0000313" key="2">
    <source>
        <dbReference type="Proteomes" id="UP001060215"/>
    </source>
</evidence>
<comment type="caution">
    <text evidence="1">The sequence shown here is derived from an EMBL/GenBank/DDBJ whole genome shotgun (WGS) entry which is preliminary data.</text>
</comment>
<name>A0ACC0H5K4_9ERIC</name>
<dbReference type="EMBL" id="CM045764">
    <property type="protein sequence ID" value="KAI8008792.1"/>
    <property type="molecule type" value="Genomic_DNA"/>
</dbReference>
<gene>
    <name evidence="1" type="ORF">LOK49_LG07G03285</name>
</gene>
<evidence type="ECO:0000313" key="1">
    <source>
        <dbReference type="EMBL" id="KAI8008792.1"/>
    </source>
</evidence>
<keyword evidence="2" id="KW-1185">Reference proteome</keyword>